<organism evidence="2 3">
    <name type="scientific">Telmatospirillum siberiense</name>
    <dbReference type="NCBI Taxonomy" id="382514"/>
    <lineage>
        <taxon>Bacteria</taxon>
        <taxon>Pseudomonadati</taxon>
        <taxon>Pseudomonadota</taxon>
        <taxon>Alphaproteobacteria</taxon>
        <taxon>Rhodospirillales</taxon>
        <taxon>Rhodospirillaceae</taxon>
        <taxon>Telmatospirillum</taxon>
    </lineage>
</organism>
<gene>
    <name evidence="2" type="ORF">CWS72_24335</name>
</gene>
<evidence type="ECO:0000313" key="3">
    <source>
        <dbReference type="Proteomes" id="UP000233293"/>
    </source>
</evidence>
<dbReference type="GO" id="GO:0010181">
    <property type="term" value="F:FMN binding"/>
    <property type="evidence" value="ECO:0007669"/>
    <property type="project" value="TreeGrafter"/>
</dbReference>
<accession>A0A2N3PND4</accession>
<dbReference type="Proteomes" id="UP000233293">
    <property type="component" value="Unassembled WGS sequence"/>
</dbReference>
<dbReference type="EMBL" id="PIUM01000041">
    <property type="protein sequence ID" value="PKU21918.1"/>
    <property type="molecule type" value="Genomic_DNA"/>
</dbReference>
<dbReference type="AlphaFoldDB" id="A0A2N3PND4"/>
<protein>
    <submittedName>
        <fullName evidence="2">Menaquinone-dependent protoporphyrinogen IX dehydrogenase</fullName>
    </submittedName>
</protein>
<keyword evidence="3" id="KW-1185">Reference proteome</keyword>
<reference evidence="3" key="1">
    <citation type="submission" date="2017-12" db="EMBL/GenBank/DDBJ databases">
        <title>Draft genome sequence of Telmatospirillum siberiense 26-4b1T, an acidotolerant peatland alphaproteobacterium potentially involved in sulfur cycling.</title>
        <authorList>
            <person name="Hausmann B."/>
            <person name="Pjevac P."/>
            <person name="Schreck K."/>
            <person name="Herbold C.W."/>
            <person name="Daims H."/>
            <person name="Wagner M."/>
            <person name="Pester M."/>
            <person name="Loy A."/>
        </authorList>
    </citation>
    <scope>NUCLEOTIDE SEQUENCE [LARGE SCALE GENOMIC DNA]</scope>
    <source>
        <strain evidence="3">26-4b1</strain>
    </source>
</reference>
<dbReference type="InterPro" id="IPR029039">
    <property type="entry name" value="Flavoprotein-like_sf"/>
</dbReference>
<proteinExistence type="predicted"/>
<dbReference type="Pfam" id="PF12724">
    <property type="entry name" value="Flavodoxin_5"/>
    <property type="match status" value="1"/>
</dbReference>
<dbReference type="PANTHER" id="PTHR38030:SF2">
    <property type="entry name" value="PROTOPORPHYRINOGEN IX DEHYDROGENASE [QUINONE]"/>
    <property type="match status" value="1"/>
</dbReference>
<dbReference type="InterPro" id="IPR026816">
    <property type="entry name" value="Flavodoxin_dom"/>
</dbReference>
<dbReference type="InterPro" id="IPR052200">
    <property type="entry name" value="Protoporphyrinogen_IX_DH"/>
</dbReference>
<dbReference type="GO" id="GO:0070819">
    <property type="term" value="F:menaquinone-dependent protoporphyrinogen oxidase activity"/>
    <property type="evidence" value="ECO:0007669"/>
    <property type="project" value="TreeGrafter"/>
</dbReference>
<dbReference type="SUPFAM" id="SSF52218">
    <property type="entry name" value="Flavoproteins"/>
    <property type="match status" value="1"/>
</dbReference>
<sequence length="187" mass="20362">MKSNKMLLLYATRDGQSRLIATKIAATLGQRGIETQPRDLAQAAPTAEELASAPLIVLIASVRYGHHLAEAEQLVTLYQSLTAPPPLALASVNLTARKPGKDTAEGNAYLRKWIAKRHLAPALATAIAGRLDYPRYGWLDRQMIRLIMKMTGGPTNPDAQVEYTSWDAVERFAQKIADLGGLDADKA</sequence>
<name>A0A2N3PND4_9PROT</name>
<dbReference type="NCBIfam" id="NF008316">
    <property type="entry name" value="PRK11104.1"/>
    <property type="match status" value="1"/>
</dbReference>
<feature type="domain" description="Flavodoxin" evidence="1">
    <location>
        <begin position="7"/>
        <end position="157"/>
    </location>
</feature>
<evidence type="ECO:0000259" key="1">
    <source>
        <dbReference type="Pfam" id="PF12724"/>
    </source>
</evidence>
<dbReference type="PANTHER" id="PTHR38030">
    <property type="entry name" value="PROTOPORPHYRINOGEN IX DEHYDROGENASE [MENAQUINONE]"/>
    <property type="match status" value="1"/>
</dbReference>
<dbReference type="GO" id="GO:0006783">
    <property type="term" value="P:heme biosynthetic process"/>
    <property type="evidence" value="ECO:0007669"/>
    <property type="project" value="TreeGrafter"/>
</dbReference>
<evidence type="ECO:0000313" key="2">
    <source>
        <dbReference type="EMBL" id="PKU21918.1"/>
    </source>
</evidence>
<comment type="caution">
    <text evidence="2">The sequence shown here is derived from an EMBL/GenBank/DDBJ whole genome shotgun (WGS) entry which is preliminary data.</text>
</comment>
<dbReference type="Gene3D" id="3.40.50.360">
    <property type="match status" value="1"/>
</dbReference>